<dbReference type="RefSeq" id="WP_131473139.1">
    <property type="nucleotide sequence ID" value="NZ_AVBI01000026.1"/>
</dbReference>
<evidence type="ECO:0000256" key="1">
    <source>
        <dbReference type="SAM" id="Phobius"/>
    </source>
</evidence>
<proteinExistence type="predicted"/>
<feature type="transmembrane region" description="Helical" evidence="1">
    <location>
        <begin position="135"/>
        <end position="154"/>
    </location>
</feature>
<gene>
    <name evidence="2" type="ORF">IP98_02866</name>
</gene>
<dbReference type="AlphaFoldDB" id="A0A562LKG8"/>
<keyword evidence="1" id="KW-0472">Membrane</keyword>
<feature type="transmembrane region" description="Helical" evidence="1">
    <location>
        <begin position="12"/>
        <end position="30"/>
    </location>
</feature>
<reference evidence="2 3" key="1">
    <citation type="journal article" date="2015" name="Stand. Genomic Sci.">
        <title>Genomic Encyclopedia of Bacterial and Archaeal Type Strains, Phase III: the genomes of soil and plant-associated and newly described type strains.</title>
        <authorList>
            <person name="Whitman W.B."/>
            <person name="Woyke T."/>
            <person name="Klenk H.P."/>
            <person name="Zhou Y."/>
            <person name="Lilburn T.G."/>
            <person name="Beck B.J."/>
            <person name="De Vos P."/>
            <person name="Vandamme P."/>
            <person name="Eisen J.A."/>
            <person name="Garrity G."/>
            <person name="Hugenholtz P."/>
            <person name="Kyrpides N.C."/>
        </authorList>
    </citation>
    <scope>NUCLEOTIDE SEQUENCE [LARGE SCALE GENOMIC DNA]</scope>
    <source>
        <strain evidence="2 3">CGMCC 1.7270</strain>
    </source>
</reference>
<accession>A0A562LKG8</accession>
<dbReference type="EMBL" id="VLKQ01000017">
    <property type="protein sequence ID" value="TWI08109.1"/>
    <property type="molecule type" value="Genomic_DNA"/>
</dbReference>
<feature type="transmembrane region" description="Helical" evidence="1">
    <location>
        <begin position="36"/>
        <end position="54"/>
    </location>
</feature>
<evidence type="ECO:0000313" key="3">
    <source>
        <dbReference type="Proteomes" id="UP000319848"/>
    </source>
</evidence>
<dbReference type="Proteomes" id="UP000319848">
    <property type="component" value="Unassembled WGS sequence"/>
</dbReference>
<keyword evidence="3" id="KW-1185">Reference proteome</keyword>
<keyword evidence="1" id="KW-0812">Transmembrane</keyword>
<feature type="transmembrane region" description="Helical" evidence="1">
    <location>
        <begin position="61"/>
        <end position="84"/>
    </location>
</feature>
<evidence type="ECO:0000313" key="2">
    <source>
        <dbReference type="EMBL" id="TWI08109.1"/>
    </source>
</evidence>
<organism evidence="2 3">
    <name type="scientific">Flavobacterium cauense R2A-7</name>
    <dbReference type="NCBI Taxonomy" id="1341154"/>
    <lineage>
        <taxon>Bacteria</taxon>
        <taxon>Pseudomonadati</taxon>
        <taxon>Bacteroidota</taxon>
        <taxon>Flavobacteriia</taxon>
        <taxon>Flavobacteriales</taxon>
        <taxon>Flavobacteriaceae</taxon>
        <taxon>Flavobacterium</taxon>
    </lineage>
</organism>
<protein>
    <submittedName>
        <fullName evidence="2">Uncharacterized protein</fullName>
    </submittedName>
</protein>
<keyword evidence="1" id="KW-1133">Transmembrane helix</keyword>
<comment type="caution">
    <text evidence="2">The sequence shown here is derived from an EMBL/GenBank/DDBJ whole genome shotgun (WGS) entry which is preliminary data.</text>
</comment>
<sequence length="175" mass="19798">MKKSQLLGLSFKILPYIFYGVLTYSVFLKFEVKEQIVNYFIALLSIALLLVAIGKKSFFTNFILIFFFGLILITSLGNFIIDLIFQPTIPALDCDGALPMNGNWIRGSFLGIILCCIVIPFYIKNPIKKNLTEQILSGICLLLLLLTFCIPNTFKEIHTKITLTSKPTIIYPEDC</sequence>
<name>A0A562LKG8_9FLAO</name>
<feature type="transmembrane region" description="Helical" evidence="1">
    <location>
        <begin position="104"/>
        <end position="123"/>
    </location>
</feature>